<evidence type="ECO:0000313" key="10">
    <source>
        <dbReference type="Proteomes" id="UP000054342"/>
    </source>
</evidence>
<keyword evidence="3" id="KW-0805">Transcription regulation</keyword>
<dbReference type="Gene3D" id="1.10.260.40">
    <property type="entry name" value="lambda repressor-like DNA-binding domains"/>
    <property type="match status" value="1"/>
</dbReference>
<evidence type="ECO:0000259" key="8">
    <source>
        <dbReference type="PROSITE" id="PS50943"/>
    </source>
</evidence>
<feature type="domain" description="HTH cro/C1-type" evidence="8">
    <location>
        <begin position="99"/>
        <end position="145"/>
    </location>
</feature>
<dbReference type="RefSeq" id="XP_013314617.1">
    <property type="nucleotide sequence ID" value="XM_013459163.1"/>
</dbReference>
<comment type="similarity">
    <text evidence="1">Belongs to the MBF1 family.</text>
</comment>
<keyword evidence="4" id="KW-0238">DNA-binding</keyword>
<evidence type="ECO:0000256" key="1">
    <source>
        <dbReference type="ARBA" id="ARBA00009802"/>
    </source>
</evidence>
<dbReference type="HOGENOM" id="CLU_112609_0_0_1"/>
<dbReference type="OrthoDB" id="10253401at2759"/>
<dbReference type="PANTHER" id="PTHR10245:SF15">
    <property type="entry name" value="ENDOTHELIAL DIFFERENTIATION-RELATED FACTOR 1"/>
    <property type="match status" value="1"/>
</dbReference>
<keyword evidence="10" id="KW-1185">Reference proteome</keyword>
<accession>A0A0D2EF53</accession>
<dbReference type="STRING" id="348802.A0A0D2EF53"/>
<dbReference type="CDD" id="cd00093">
    <property type="entry name" value="HTH_XRE"/>
    <property type="match status" value="1"/>
</dbReference>
<name>A0A0D2EF53_9EURO</name>
<evidence type="ECO:0000256" key="6">
    <source>
        <dbReference type="ARBA" id="ARBA00035107"/>
    </source>
</evidence>
<dbReference type="GO" id="GO:0005634">
    <property type="term" value="C:nucleus"/>
    <property type="evidence" value="ECO:0007669"/>
    <property type="project" value="TreeGrafter"/>
</dbReference>
<dbReference type="PANTHER" id="PTHR10245">
    <property type="entry name" value="ENDOTHELIAL DIFFERENTIATION-RELATED FACTOR 1 MULTIPROTEIN BRIDGING FACTOR 1"/>
    <property type="match status" value="1"/>
</dbReference>
<organism evidence="9 10">
    <name type="scientific">Exophiala xenobiotica</name>
    <dbReference type="NCBI Taxonomy" id="348802"/>
    <lineage>
        <taxon>Eukaryota</taxon>
        <taxon>Fungi</taxon>
        <taxon>Dikarya</taxon>
        <taxon>Ascomycota</taxon>
        <taxon>Pezizomycotina</taxon>
        <taxon>Eurotiomycetes</taxon>
        <taxon>Chaetothyriomycetidae</taxon>
        <taxon>Chaetothyriales</taxon>
        <taxon>Herpotrichiellaceae</taxon>
        <taxon>Exophiala</taxon>
    </lineage>
</organism>
<feature type="region of interest" description="Disordered" evidence="7">
    <location>
        <begin position="1"/>
        <end position="29"/>
    </location>
</feature>
<dbReference type="EMBL" id="KN847320">
    <property type="protein sequence ID" value="KIW54033.1"/>
    <property type="molecule type" value="Genomic_DNA"/>
</dbReference>
<dbReference type="AlphaFoldDB" id="A0A0D2EF53"/>
<dbReference type="InterPro" id="IPR010982">
    <property type="entry name" value="Lambda_DNA-bd_dom_sf"/>
</dbReference>
<comment type="function">
    <text evidence="6">Transcriptional coactivator that stimulates GCN4-dependent transcriptional activity by bridging the DNA-binding region of GCN4 and TBP (SPT15), thereby recruiting TBP to GCN4-bound promoters. Involved in induction of the ribosome quality control (RQC) pathway; a pathway that degrades nascent peptide chains during problematic translation. Required to prevent stalled ribosomes from frameshifting.</text>
</comment>
<sequence length="157" mass="16632">MADADWDSVTRIGSKARGPGSGGVDRERVVKGKSAINAASRSGAIIGTEKKYSSANAKVSADGQRLAAIDRTDEIVKPKTVGKEVGQIISRRRQEVTPKLTQADLAKKIQVALPIVQGFESGTAAPDQDVFNKLERALNVKLRGSDIGAPKLGPKKK</sequence>
<dbReference type="SMART" id="SM00530">
    <property type="entry name" value="HTH_XRE"/>
    <property type="match status" value="1"/>
</dbReference>
<protein>
    <recommendedName>
        <fullName evidence="2">Multiprotein-bridging factor 1</fullName>
    </recommendedName>
</protein>
<gene>
    <name evidence="9" type="ORF">PV05_06425</name>
</gene>
<evidence type="ECO:0000256" key="2">
    <source>
        <dbReference type="ARBA" id="ARBA00014317"/>
    </source>
</evidence>
<dbReference type="PROSITE" id="PS50943">
    <property type="entry name" value="HTH_CROC1"/>
    <property type="match status" value="1"/>
</dbReference>
<evidence type="ECO:0000256" key="4">
    <source>
        <dbReference type="ARBA" id="ARBA00023125"/>
    </source>
</evidence>
<proteinExistence type="inferred from homology"/>
<evidence type="ECO:0000256" key="3">
    <source>
        <dbReference type="ARBA" id="ARBA00023015"/>
    </source>
</evidence>
<evidence type="ECO:0000313" key="9">
    <source>
        <dbReference type="EMBL" id="KIW54033.1"/>
    </source>
</evidence>
<dbReference type="SUPFAM" id="SSF47413">
    <property type="entry name" value="lambda repressor-like DNA-binding domains"/>
    <property type="match status" value="1"/>
</dbReference>
<dbReference type="Pfam" id="PF08523">
    <property type="entry name" value="MBF1"/>
    <property type="match status" value="1"/>
</dbReference>
<reference evidence="9 10" key="1">
    <citation type="submission" date="2015-01" db="EMBL/GenBank/DDBJ databases">
        <title>The Genome Sequence of Exophiala xenobiotica CBS118157.</title>
        <authorList>
            <consortium name="The Broad Institute Genomics Platform"/>
            <person name="Cuomo C."/>
            <person name="de Hoog S."/>
            <person name="Gorbushina A."/>
            <person name="Stielow B."/>
            <person name="Teixiera M."/>
            <person name="Abouelleil A."/>
            <person name="Chapman S.B."/>
            <person name="Priest M."/>
            <person name="Young S.K."/>
            <person name="Wortman J."/>
            <person name="Nusbaum C."/>
            <person name="Birren B."/>
        </authorList>
    </citation>
    <scope>NUCLEOTIDE SEQUENCE [LARGE SCALE GENOMIC DNA]</scope>
    <source>
        <strain evidence="9 10">CBS 118157</strain>
    </source>
</reference>
<evidence type="ECO:0000256" key="5">
    <source>
        <dbReference type="ARBA" id="ARBA00023163"/>
    </source>
</evidence>
<dbReference type="GO" id="GO:0003677">
    <property type="term" value="F:DNA binding"/>
    <property type="evidence" value="ECO:0007669"/>
    <property type="project" value="UniProtKB-KW"/>
</dbReference>
<keyword evidence="5" id="KW-0804">Transcription</keyword>
<evidence type="ECO:0000256" key="7">
    <source>
        <dbReference type="SAM" id="MobiDB-lite"/>
    </source>
</evidence>
<dbReference type="GeneID" id="25328333"/>
<dbReference type="Pfam" id="PF01381">
    <property type="entry name" value="HTH_3"/>
    <property type="match status" value="1"/>
</dbReference>
<dbReference type="InterPro" id="IPR001387">
    <property type="entry name" value="Cro/C1-type_HTH"/>
</dbReference>
<dbReference type="Proteomes" id="UP000054342">
    <property type="component" value="Unassembled WGS sequence"/>
</dbReference>
<dbReference type="InterPro" id="IPR013729">
    <property type="entry name" value="MBF1_N"/>
</dbReference>